<evidence type="ECO:0000313" key="2">
    <source>
        <dbReference type="EMBL" id="CBY10829.1"/>
    </source>
</evidence>
<dbReference type="InParanoid" id="E4XL68"/>
<feature type="transmembrane region" description="Helical" evidence="1">
    <location>
        <begin position="21"/>
        <end position="39"/>
    </location>
</feature>
<proteinExistence type="predicted"/>
<keyword evidence="1" id="KW-0472">Membrane</keyword>
<dbReference type="AlphaFoldDB" id="E4XL68"/>
<evidence type="ECO:0000256" key="1">
    <source>
        <dbReference type="SAM" id="Phobius"/>
    </source>
</evidence>
<reference evidence="2" key="1">
    <citation type="journal article" date="2010" name="Science">
        <title>Plasticity of animal genome architecture unmasked by rapid evolution of a pelagic tunicate.</title>
        <authorList>
            <person name="Denoeud F."/>
            <person name="Henriet S."/>
            <person name="Mungpakdee S."/>
            <person name="Aury J.M."/>
            <person name="Da Silva C."/>
            <person name="Brinkmann H."/>
            <person name="Mikhaleva J."/>
            <person name="Olsen L.C."/>
            <person name="Jubin C."/>
            <person name="Canestro C."/>
            <person name="Bouquet J.M."/>
            <person name="Danks G."/>
            <person name="Poulain J."/>
            <person name="Campsteijn C."/>
            <person name="Adamski M."/>
            <person name="Cross I."/>
            <person name="Yadetie F."/>
            <person name="Muffato M."/>
            <person name="Louis A."/>
            <person name="Butcher S."/>
            <person name="Tsagkogeorga G."/>
            <person name="Konrad A."/>
            <person name="Singh S."/>
            <person name="Jensen M.F."/>
            <person name="Cong E.H."/>
            <person name="Eikeseth-Otteraa H."/>
            <person name="Noel B."/>
            <person name="Anthouard V."/>
            <person name="Porcel B.M."/>
            <person name="Kachouri-Lafond R."/>
            <person name="Nishino A."/>
            <person name="Ugolini M."/>
            <person name="Chourrout P."/>
            <person name="Nishida H."/>
            <person name="Aasland R."/>
            <person name="Huzurbazar S."/>
            <person name="Westhof E."/>
            <person name="Delsuc F."/>
            <person name="Lehrach H."/>
            <person name="Reinhardt R."/>
            <person name="Weissenbach J."/>
            <person name="Roy S.W."/>
            <person name="Artiguenave F."/>
            <person name="Postlethwait J.H."/>
            <person name="Manak J.R."/>
            <person name="Thompson E.M."/>
            <person name="Jaillon O."/>
            <person name="Du Pasquier L."/>
            <person name="Boudinot P."/>
            <person name="Liberles D.A."/>
            <person name="Volff J.N."/>
            <person name="Philippe H."/>
            <person name="Lenhard B."/>
            <person name="Roest Crollius H."/>
            <person name="Wincker P."/>
            <person name="Chourrout D."/>
        </authorList>
    </citation>
    <scope>NUCLEOTIDE SEQUENCE [LARGE SCALE GENOMIC DNA]</scope>
</reference>
<organism evidence="2">
    <name type="scientific">Oikopleura dioica</name>
    <name type="common">Tunicate</name>
    <dbReference type="NCBI Taxonomy" id="34765"/>
    <lineage>
        <taxon>Eukaryota</taxon>
        <taxon>Metazoa</taxon>
        <taxon>Chordata</taxon>
        <taxon>Tunicata</taxon>
        <taxon>Appendicularia</taxon>
        <taxon>Copelata</taxon>
        <taxon>Oikopleuridae</taxon>
        <taxon>Oikopleura</taxon>
    </lineage>
</organism>
<feature type="transmembrane region" description="Helical" evidence="1">
    <location>
        <begin position="103"/>
        <end position="123"/>
    </location>
</feature>
<dbReference type="EMBL" id="FN653068">
    <property type="protein sequence ID" value="CBY10829.1"/>
    <property type="molecule type" value="Genomic_DNA"/>
</dbReference>
<sequence length="151" mass="16954">MESARNAAGLLCSTFQEQKKTLTRVCFTIITAVTLTAIMRSSASTASRPPLQNFQNHDTRCLVVPLNALRKAASPQCPLRLLSRHIKSQSEILKSDKANRSEASRFALCLNFFSLFALIRFRFFDKANLKSERFPLSFALLQSGLKATKRN</sequence>
<keyword evidence="3" id="KW-1185">Reference proteome</keyword>
<dbReference type="Proteomes" id="UP000001307">
    <property type="component" value="Unassembled WGS sequence"/>
</dbReference>
<evidence type="ECO:0000313" key="3">
    <source>
        <dbReference type="Proteomes" id="UP000001307"/>
    </source>
</evidence>
<name>E4XL68_OIKDI</name>
<protein>
    <submittedName>
        <fullName evidence="2">Uncharacterized protein</fullName>
    </submittedName>
</protein>
<gene>
    <name evidence="2" type="ORF">GSOID_T00014440001</name>
</gene>
<accession>E4XL68</accession>
<keyword evidence="1" id="KW-0812">Transmembrane</keyword>
<keyword evidence="1" id="KW-1133">Transmembrane helix</keyword>